<gene>
    <name evidence="6" type="ORF">IQ35_03815</name>
</gene>
<keyword evidence="1" id="KW-0805">Transcription regulation</keyword>
<name>A0A562K2L5_SPHWJ</name>
<dbReference type="InterPro" id="IPR009057">
    <property type="entry name" value="Homeodomain-like_sf"/>
</dbReference>
<feature type="domain" description="HTH tetR-type" evidence="5">
    <location>
        <begin position="17"/>
        <end position="77"/>
    </location>
</feature>
<protein>
    <submittedName>
        <fullName evidence="6">TetR family transcriptional regulator</fullName>
    </submittedName>
</protein>
<evidence type="ECO:0000313" key="7">
    <source>
        <dbReference type="Proteomes" id="UP000316624"/>
    </source>
</evidence>
<proteinExistence type="predicted"/>
<sequence>MPSSTTKKPSLREIQKEMTLEIIRKAARKTFYAKTFEEVSIEEIASEAGVSRGTIYLHFTGKNEILFDLLMQDMATQMAIYDELAQTEAPDRPRVRAWLQHFRDSMEERHRSMHLFPVAFVHMPERQHVVVKHRETAIRHLGERHKAFSLEGLSGLDRERKRASIYMMLFKIEQVSYTFSILEGTPDITVGLDMLADELTEFLLSK</sequence>
<dbReference type="GO" id="GO:0003700">
    <property type="term" value="F:DNA-binding transcription factor activity"/>
    <property type="evidence" value="ECO:0007669"/>
    <property type="project" value="TreeGrafter"/>
</dbReference>
<evidence type="ECO:0000256" key="3">
    <source>
        <dbReference type="ARBA" id="ARBA00023163"/>
    </source>
</evidence>
<dbReference type="PRINTS" id="PR00455">
    <property type="entry name" value="HTHTETR"/>
</dbReference>
<accession>A0A562K2L5</accession>
<dbReference type="AlphaFoldDB" id="A0A562K2L5"/>
<keyword evidence="2 4" id="KW-0238">DNA-binding</keyword>
<evidence type="ECO:0000256" key="2">
    <source>
        <dbReference type="ARBA" id="ARBA00023125"/>
    </source>
</evidence>
<keyword evidence="3" id="KW-0804">Transcription</keyword>
<evidence type="ECO:0000313" key="6">
    <source>
        <dbReference type="EMBL" id="TWH89483.1"/>
    </source>
</evidence>
<dbReference type="Gene3D" id="1.10.357.10">
    <property type="entry name" value="Tetracycline Repressor, domain 2"/>
    <property type="match status" value="1"/>
</dbReference>
<evidence type="ECO:0000256" key="1">
    <source>
        <dbReference type="ARBA" id="ARBA00023015"/>
    </source>
</evidence>
<dbReference type="PANTHER" id="PTHR30055:SF234">
    <property type="entry name" value="HTH-TYPE TRANSCRIPTIONAL REGULATOR BETI"/>
    <property type="match status" value="1"/>
</dbReference>
<keyword evidence="7" id="KW-1185">Reference proteome</keyword>
<organism evidence="6 7">
    <name type="scientific">Sphingobium wenxiniae (strain DSM 21828 / CGMCC 1.7748 / JZ-1)</name>
    <dbReference type="NCBI Taxonomy" id="595605"/>
    <lineage>
        <taxon>Bacteria</taxon>
        <taxon>Pseudomonadati</taxon>
        <taxon>Pseudomonadota</taxon>
        <taxon>Alphaproteobacteria</taxon>
        <taxon>Sphingomonadales</taxon>
        <taxon>Sphingomonadaceae</taxon>
        <taxon>Sphingobium</taxon>
    </lineage>
</organism>
<reference evidence="6 7" key="1">
    <citation type="journal article" date="2015" name="Stand. Genomic Sci.">
        <title>Genomic Encyclopedia of Bacterial and Archaeal Type Strains, Phase III: the genomes of soil and plant-associated and newly described type strains.</title>
        <authorList>
            <person name="Whitman W.B."/>
            <person name="Woyke T."/>
            <person name="Klenk H.P."/>
            <person name="Zhou Y."/>
            <person name="Lilburn T.G."/>
            <person name="Beck B.J."/>
            <person name="De Vos P."/>
            <person name="Vandamme P."/>
            <person name="Eisen J.A."/>
            <person name="Garrity G."/>
            <person name="Hugenholtz P."/>
            <person name="Kyrpides N.C."/>
        </authorList>
    </citation>
    <scope>NUCLEOTIDE SEQUENCE [LARGE SCALE GENOMIC DNA]</scope>
    <source>
        <strain evidence="6 7">CGMCC 1.7748</strain>
    </source>
</reference>
<dbReference type="InterPro" id="IPR001647">
    <property type="entry name" value="HTH_TetR"/>
</dbReference>
<dbReference type="InterPro" id="IPR050109">
    <property type="entry name" value="HTH-type_TetR-like_transc_reg"/>
</dbReference>
<comment type="caution">
    <text evidence="6">The sequence shown here is derived from an EMBL/GenBank/DDBJ whole genome shotgun (WGS) entry which is preliminary data.</text>
</comment>
<dbReference type="SUPFAM" id="SSF46689">
    <property type="entry name" value="Homeodomain-like"/>
    <property type="match status" value="1"/>
</dbReference>
<feature type="DNA-binding region" description="H-T-H motif" evidence="4">
    <location>
        <begin position="40"/>
        <end position="59"/>
    </location>
</feature>
<evidence type="ECO:0000259" key="5">
    <source>
        <dbReference type="PROSITE" id="PS50977"/>
    </source>
</evidence>
<dbReference type="PROSITE" id="PS50977">
    <property type="entry name" value="HTH_TETR_2"/>
    <property type="match status" value="1"/>
</dbReference>
<dbReference type="GO" id="GO:0000976">
    <property type="term" value="F:transcription cis-regulatory region binding"/>
    <property type="evidence" value="ECO:0007669"/>
    <property type="project" value="TreeGrafter"/>
</dbReference>
<dbReference type="EMBL" id="VLKK01000030">
    <property type="protein sequence ID" value="TWH89483.1"/>
    <property type="molecule type" value="Genomic_DNA"/>
</dbReference>
<evidence type="ECO:0000256" key="4">
    <source>
        <dbReference type="PROSITE-ProRule" id="PRU00335"/>
    </source>
</evidence>
<dbReference type="Pfam" id="PF00440">
    <property type="entry name" value="TetR_N"/>
    <property type="match status" value="1"/>
</dbReference>
<dbReference type="PANTHER" id="PTHR30055">
    <property type="entry name" value="HTH-TYPE TRANSCRIPTIONAL REGULATOR RUTR"/>
    <property type="match status" value="1"/>
</dbReference>
<dbReference type="Proteomes" id="UP000316624">
    <property type="component" value="Unassembled WGS sequence"/>
</dbReference>